<comment type="caution">
    <text evidence="1">The sequence shown here is derived from an EMBL/GenBank/DDBJ whole genome shotgun (WGS) entry which is preliminary data.</text>
</comment>
<evidence type="ECO:0000313" key="2">
    <source>
        <dbReference type="Proteomes" id="UP001620514"/>
    </source>
</evidence>
<dbReference type="EMBL" id="JBIYDN010000007">
    <property type="protein sequence ID" value="MFK4442834.1"/>
    <property type="molecule type" value="Genomic_DNA"/>
</dbReference>
<reference evidence="1 2" key="1">
    <citation type="submission" date="2024-10" db="EMBL/GenBank/DDBJ databases">
        <authorList>
            <person name="Deangelis K."/>
            <person name="Huntemann M."/>
            <person name="Clum A."/>
            <person name="Wang J."/>
            <person name="Palaniappan K."/>
            <person name="Ritter S."/>
            <person name="Chen I.-M."/>
            <person name="Stamatis D."/>
            <person name="Reddy T."/>
            <person name="O'Malley R."/>
            <person name="Daum C."/>
            <person name="Ng V."/>
            <person name="Ivanova N."/>
            <person name="Kyrpides N."/>
            <person name="Woyke T."/>
        </authorList>
    </citation>
    <scope>NUCLEOTIDE SEQUENCE [LARGE SCALE GENOMIC DNA]</scope>
    <source>
        <strain evidence="1 2">GAS97</strain>
    </source>
</reference>
<gene>
    <name evidence="1" type="ORF">ABH943_002850</name>
</gene>
<accession>A0ABW8MGN1</accession>
<keyword evidence="2" id="KW-1185">Reference proteome</keyword>
<proteinExistence type="predicted"/>
<protein>
    <submittedName>
        <fullName evidence="1">Uncharacterized protein</fullName>
    </submittedName>
</protein>
<organism evidence="1 2">
    <name type="scientific">Caballeronia udeis</name>
    <dbReference type="NCBI Taxonomy" id="1232866"/>
    <lineage>
        <taxon>Bacteria</taxon>
        <taxon>Pseudomonadati</taxon>
        <taxon>Pseudomonadota</taxon>
        <taxon>Betaproteobacteria</taxon>
        <taxon>Burkholderiales</taxon>
        <taxon>Burkholderiaceae</taxon>
        <taxon>Caballeronia</taxon>
    </lineage>
</organism>
<name>A0ABW8MGN1_9BURK</name>
<dbReference type="Proteomes" id="UP001620514">
    <property type="component" value="Unassembled WGS sequence"/>
</dbReference>
<evidence type="ECO:0000313" key="1">
    <source>
        <dbReference type="EMBL" id="MFK4442834.1"/>
    </source>
</evidence>
<reference evidence="1 2" key="2">
    <citation type="submission" date="2024-11" db="EMBL/GenBank/DDBJ databases">
        <title>Using genomics to understand microbial adaptation to soil warming.</title>
        <authorList>
            <person name="Deangelis K.M. PhD."/>
        </authorList>
    </citation>
    <scope>NUCLEOTIDE SEQUENCE [LARGE SCALE GENOMIC DNA]</scope>
    <source>
        <strain evidence="1 2">GAS97</strain>
    </source>
</reference>
<sequence>MPQILPARNVSPDVTGMRRTFNGFLRSGYRRVFDTSLHKKTGAAAPVSVNRDKRLNPQPSAFSTISRTSRDLTFDATCSSAACAFSLKAGVYRRHCSSVRARRAAT</sequence>